<dbReference type="PATRIC" id="fig|186479.3.peg.9032"/>
<dbReference type="Proteomes" id="UP000050509">
    <property type="component" value="Unassembled WGS sequence"/>
</dbReference>
<accession>A0A0P9FMI1</accession>
<sequence length="188" mass="21182">MKGIPEKISQRLASRYNRQRVEQKADYYDFEEEINPGKIKNPPGYIRRAIEEDWGPPAGYKPKEQREAEQAEKERRRLQVEQAGAAPARSWLDWIVETHQAPDELVNLTNKLEEVIREEQPPEVYSTVASAMLIVDAEGDQVKIALASKSARSALSARADEVGAVLTSLLGRPVEVAFQVIEKPFDAL</sequence>
<dbReference type="AlphaFoldDB" id="A0A0P9FMI1"/>
<keyword evidence="3" id="KW-1185">Reference proteome</keyword>
<organism evidence="2 3">
    <name type="scientific">Kouleothrix aurantiaca</name>
    <dbReference type="NCBI Taxonomy" id="186479"/>
    <lineage>
        <taxon>Bacteria</taxon>
        <taxon>Bacillati</taxon>
        <taxon>Chloroflexota</taxon>
        <taxon>Chloroflexia</taxon>
        <taxon>Chloroflexales</taxon>
        <taxon>Roseiflexineae</taxon>
        <taxon>Roseiflexaceae</taxon>
        <taxon>Kouleothrix</taxon>
    </lineage>
</organism>
<gene>
    <name evidence="2" type="ORF">SE17_03735</name>
</gene>
<dbReference type="EMBL" id="LJCR01000056">
    <property type="protein sequence ID" value="KPV54444.1"/>
    <property type="molecule type" value="Genomic_DNA"/>
</dbReference>
<protein>
    <recommendedName>
        <fullName evidence="4">DnaA N-terminal domain-containing protein</fullName>
    </recommendedName>
</protein>
<evidence type="ECO:0000313" key="3">
    <source>
        <dbReference type="Proteomes" id="UP000050509"/>
    </source>
</evidence>
<evidence type="ECO:0008006" key="4">
    <source>
        <dbReference type="Google" id="ProtNLM"/>
    </source>
</evidence>
<evidence type="ECO:0000313" key="2">
    <source>
        <dbReference type="EMBL" id="KPV54444.1"/>
    </source>
</evidence>
<name>A0A0P9FMI1_9CHLR</name>
<proteinExistence type="predicted"/>
<comment type="caution">
    <text evidence="2">The sequence shown here is derived from an EMBL/GenBank/DDBJ whole genome shotgun (WGS) entry which is preliminary data.</text>
</comment>
<feature type="compositionally biased region" description="Basic and acidic residues" evidence="1">
    <location>
        <begin position="61"/>
        <end position="75"/>
    </location>
</feature>
<reference evidence="2 3" key="1">
    <citation type="submission" date="2015-09" db="EMBL/GenBank/DDBJ databases">
        <title>Draft genome sequence of Kouleothrix aurantiaca JCM 19913.</title>
        <authorList>
            <person name="Hemp J."/>
        </authorList>
    </citation>
    <scope>NUCLEOTIDE SEQUENCE [LARGE SCALE GENOMIC DNA]</scope>
    <source>
        <strain evidence="2 3">COM-B</strain>
    </source>
</reference>
<feature type="region of interest" description="Disordered" evidence="1">
    <location>
        <begin position="41"/>
        <end position="75"/>
    </location>
</feature>
<evidence type="ECO:0000256" key="1">
    <source>
        <dbReference type="SAM" id="MobiDB-lite"/>
    </source>
</evidence>